<dbReference type="EMBL" id="JBGFUD010007646">
    <property type="protein sequence ID" value="MFH4981669.1"/>
    <property type="molecule type" value="Genomic_DNA"/>
</dbReference>
<evidence type="ECO:0000313" key="3">
    <source>
        <dbReference type="EMBL" id="MFH4981669.1"/>
    </source>
</evidence>
<dbReference type="AlphaFoldDB" id="A0ABD6EU14"/>
<gene>
    <name evidence="3" type="ORF">AB6A40_008378</name>
</gene>
<sequence length="130" mass="13742">MGENTEGSGDRVDWISDDEDLTSDGSGSGDEPQPYIPPSSPSSSSSSSSSSPSFSPSPTTPQHYRPASEFTLATTTARSVVRIQEVTRPPTMARTTRLPTTPPKSSSQRYSSYLAVLVSLAVGFLTVLAI</sequence>
<evidence type="ECO:0000256" key="1">
    <source>
        <dbReference type="SAM" id="MobiDB-lite"/>
    </source>
</evidence>
<proteinExistence type="predicted"/>
<name>A0ABD6EU14_9BILA</name>
<evidence type="ECO:0000313" key="4">
    <source>
        <dbReference type="Proteomes" id="UP001608902"/>
    </source>
</evidence>
<evidence type="ECO:0000256" key="2">
    <source>
        <dbReference type="SAM" id="Phobius"/>
    </source>
</evidence>
<accession>A0ABD6EU14</accession>
<comment type="caution">
    <text evidence="3">The sequence shown here is derived from an EMBL/GenBank/DDBJ whole genome shotgun (WGS) entry which is preliminary data.</text>
</comment>
<keyword evidence="2" id="KW-0812">Transmembrane</keyword>
<feature type="compositionally biased region" description="Polar residues" evidence="1">
    <location>
        <begin position="93"/>
        <end position="107"/>
    </location>
</feature>
<protein>
    <submittedName>
        <fullName evidence="3">Uncharacterized protein</fullName>
    </submittedName>
</protein>
<organism evidence="3 4">
    <name type="scientific">Gnathostoma spinigerum</name>
    <dbReference type="NCBI Taxonomy" id="75299"/>
    <lineage>
        <taxon>Eukaryota</taxon>
        <taxon>Metazoa</taxon>
        <taxon>Ecdysozoa</taxon>
        <taxon>Nematoda</taxon>
        <taxon>Chromadorea</taxon>
        <taxon>Rhabditida</taxon>
        <taxon>Spirurina</taxon>
        <taxon>Gnathostomatomorpha</taxon>
        <taxon>Gnathostomatoidea</taxon>
        <taxon>Gnathostomatidae</taxon>
        <taxon>Gnathostoma</taxon>
    </lineage>
</organism>
<reference evidence="3 4" key="1">
    <citation type="submission" date="2024-08" db="EMBL/GenBank/DDBJ databases">
        <title>Gnathostoma spinigerum genome.</title>
        <authorList>
            <person name="Gonzalez-Bertolin B."/>
            <person name="Monzon S."/>
            <person name="Zaballos A."/>
            <person name="Jimenez P."/>
            <person name="Dekumyoy P."/>
            <person name="Varona S."/>
            <person name="Cuesta I."/>
            <person name="Sumanam S."/>
            <person name="Adisakwattana P."/>
            <person name="Gasser R.B."/>
            <person name="Hernandez-Gonzalez A."/>
            <person name="Young N.D."/>
            <person name="Perteguer M.J."/>
        </authorList>
    </citation>
    <scope>NUCLEOTIDE SEQUENCE [LARGE SCALE GENOMIC DNA]</scope>
    <source>
        <strain evidence="3">AL3</strain>
        <tissue evidence="3">Liver</tissue>
    </source>
</reference>
<keyword evidence="2" id="KW-0472">Membrane</keyword>
<feature type="region of interest" description="Disordered" evidence="1">
    <location>
        <begin position="1"/>
        <end position="107"/>
    </location>
</feature>
<feature type="transmembrane region" description="Helical" evidence="2">
    <location>
        <begin position="110"/>
        <end position="129"/>
    </location>
</feature>
<dbReference type="Proteomes" id="UP001608902">
    <property type="component" value="Unassembled WGS sequence"/>
</dbReference>
<feature type="compositionally biased region" description="Low complexity" evidence="1">
    <location>
        <begin position="41"/>
        <end position="57"/>
    </location>
</feature>
<keyword evidence="2" id="KW-1133">Transmembrane helix</keyword>
<keyword evidence="4" id="KW-1185">Reference proteome</keyword>